<dbReference type="AlphaFoldDB" id="A0A415FA55"/>
<evidence type="ECO:0000313" key="1">
    <source>
        <dbReference type="EMBL" id="RHK13174.1"/>
    </source>
</evidence>
<evidence type="ECO:0000313" key="2">
    <source>
        <dbReference type="Proteomes" id="UP000286211"/>
    </source>
</evidence>
<protein>
    <submittedName>
        <fullName evidence="1">Uncharacterized protein</fullName>
    </submittedName>
</protein>
<proteinExistence type="predicted"/>
<accession>A0A415FA55</accession>
<dbReference type="Proteomes" id="UP000286211">
    <property type="component" value="Unassembled WGS sequence"/>
</dbReference>
<gene>
    <name evidence="1" type="ORF">DW079_00425</name>
</gene>
<sequence length="909" mass="102108">MYIHGYYYNRLEEKISVYILIRGDRSEKVEIGGDGSGITFSDDPVEITSQVNDTFDHLLCSQASIRLLCKNYIKEFFSGSCRDAVVNIYRGTKCLFAGYIEPQTFSQGYNECEDEVELTCVDALSALQYSKYKNVGSPLVLYNKVKAEAQQRTFHDIVMDILNGVMDGIDILGGHDKPLYYDGSKYVAAEKDKQYSILQDISISELLFLGDEEDDVWTQEDVLTEILRYLNLHIRQDGLSLYLFSWETIRSGKSHQWHNLKGVDNLFIDPKILDITTSIVADCDTQISVAETYNQLKLTADVKEMENVVKSPLDSDALCNAFLGMQKYMTEYASDGEGKRAYNGFAELVGHGGTSYDAGSVVDWYVQVRKCQDWRFYGAKKKDLVKDLCQGSNQQDAVNYLGTVPGASMLLSVGSVKKTSGGQDNSLVSKISMTDYLVISVNGNGKDGESEFYPNDSDLLEAIPCAEYVGNEVGGVFSPSDGNTTNYIVISGKMVMNPLMRMTANYYDLKNKPWVSGIIGKPNEIYVWHNTVPSRNNGDGRYYTRRYWKTKSWRDEVVSDDAMDKKNDGGFIPFTGEGPQEFEFKYSAFGDSTDKLSKVGVIQCMLIIGDKCVVEKRPGQFLGSDKVAGTGNGQLSDYVWMKYKTREECSSDDEYYQQSFSVGFDPKIGDKIIGTEFSIQNNLRYTDSVDADGTAIPVRMTDKVHGAVKFIILGPVNSVWEEITRRHPTAFRHTKWSSNTKPILSHVSDILLEELEIKVVSDHGKVGSDGAENDLIYLSDTKEDFVNTKDDLEMKITTALTSEECKTLGVKNGISLSAPLNVVTELSLLGIYNRSNGELAKPEQHYVNDYWQEWHEPRVVMEQNLMDEHGNVSPFDLYRHPAIGKTFHVQGISYYLTSGTAQMTIREIF</sequence>
<name>A0A415FA55_9BACT</name>
<comment type="caution">
    <text evidence="1">The sequence shown here is derived from an EMBL/GenBank/DDBJ whole genome shotgun (WGS) entry which is preliminary data.</text>
</comment>
<reference evidence="1 2" key="1">
    <citation type="submission" date="2018-08" db="EMBL/GenBank/DDBJ databases">
        <title>A genome reference for cultivated species of the human gut microbiota.</title>
        <authorList>
            <person name="Zou Y."/>
            <person name="Xue W."/>
            <person name="Luo G."/>
        </authorList>
    </citation>
    <scope>NUCLEOTIDE SEQUENCE [LARGE SCALE GENOMIC DNA]</scope>
    <source>
        <strain evidence="1 2">AF46-2NS</strain>
    </source>
</reference>
<dbReference type="EMBL" id="QRNB01000001">
    <property type="protein sequence ID" value="RHK13174.1"/>
    <property type="molecule type" value="Genomic_DNA"/>
</dbReference>
<organism evidence="1 2">
    <name type="scientific">Segatella copri</name>
    <dbReference type="NCBI Taxonomy" id="165179"/>
    <lineage>
        <taxon>Bacteria</taxon>
        <taxon>Pseudomonadati</taxon>
        <taxon>Bacteroidota</taxon>
        <taxon>Bacteroidia</taxon>
        <taxon>Bacteroidales</taxon>
        <taxon>Prevotellaceae</taxon>
        <taxon>Segatella</taxon>
    </lineage>
</organism>